<evidence type="ECO:0000256" key="4">
    <source>
        <dbReference type="PIRSR" id="PIRSR610905-2"/>
    </source>
</evidence>
<dbReference type="Proteomes" id="UP000033047">
    <property type="component" value="Unassembled WGS sequence"/>
</dbReference>
<evidence type="ECO:0000256" key="3">
    <source>
        <dbReference type="PIRSR" id="PIRSR610905-1"/>
    </source>
</evidence>
<feature type="binding site" evidence="4">
    <location>
        <position position="380"/>
    </location>
    <ligand>
        <name>substrate</name>
    </ligand>
</feature>
<dbReference type="GO" id="GO:0052757">
    <property type="term" value="F:chondroitin hydrolase activity"/>
    <property type="evidence" value="ECO:0007669"/>
    <property type="project" value="TreeGrafter"/>
</dbReference>
<comment type="caution">
    <text evidence="6">The sequence shown here is derived from an EMBL/GenBank/DDBJ whole genome shotgun (WGS) entry which is preliminary data.</text>
</comment>
<dbReference type="InterPro" id="IPR010905">
    <property type="entry name" value="Glyco_hydro_88"/>
</dbReference>
<reference evidence="6 7" key="1">
    <citation type="submission" date="2013-04" db="EMBL/GenBank/DDBJ databases">
        <title>The Genome Sequence of Parabacteroides goldsteinii DSM 19448.</title>
        <authorList>
            <consortium name="The Broad Institute Genomics Platform"/>
            <person name="Earl A."/>
            <person name="Ward D."/>
            <person name="Feldgarden M."/>
            <person name="Gevers D."/>
            <person name="Martens E."/>
            <person name="Sakamoto M."/>
            <person name="Benno Y."/>
            <person name="Song Y."/>
            <person name="Liu C."/>
            <person name="Lee J."/>
            <person name="Bolanos M."/>
            <person name="Vaisanen M.L."/>
            <person name="Finegold S.M."/>
            <person name="Walker B."/>
            <person name="Young S."/>
            <person name="Zeng Q."/>
            <person name="Gargeya S."/>
            <person name="Fitzgerald M."/>
            <person name="Haas B."/>
            <person name="Abouelleil A."/>
            <person name="Allen A.W."/>
            <person name="Alvarado L."/>
            <person name="Arachchi H.M."/>
            <person name="Berlin A.M."/>
            <person name="Chapman S.B."/>
            <person name="Gainer-Dewar J."/>
            <person name="Goldberg J."/>
            <person name="Griggs A."/>
            <person name="Gujja S."/>
            <person name="Hansen M."/>
            <person name="Howarth C."/>
            <person name="Imamovic A."/>
            <person name="Ireland A."/>
            <person name="Larimer J."/>
            <person name="McCowan C."/>
            <person name="Murphy C."/>
            <person name="Pearson M."/>
            <person name="Poon T.W."/>
            <person name="Priest M."/>
            <person name="Roberts A."/>
            <person name="Saif S."/>
            <person name="Shea T."/>
            <person name="Sisk P."/>
            <person name="Sykes S."/>
            <person name="Wortman J."/>
            <person name="Nusbaum C."/>
            <person name="Birren B."/>
        </authorList>
    </citation>
    <scope>NUCLEOTIDE SEQUENCE [LARGE SCALE GENOMIC DNA]</scope>
    <source>
        <strain evidence="6 7">DSM 19448</strain>
    </source>
</reference>
<dbReference type="InterPro" id="IPR052369">
    <property type="entry name" value="UG_Glycosaminoglycan_Hydrolase"/>
</dbReference>
<dbReference type="SUPFAM" id="SSF48208">
    <property type="entry name" value="Six-hairpin glycosidases"/>
    <property type="match status" value="1"/>
</dbReference>
<evidence type="ECO:0000313" key="6">
    <source>
        <dbReference type="EMBL" id="KKB57456.1"/>
    </source>
</evidence>
<evidence type="ECO:0000256" key="1">
    <source>
        <dbReference type="ARBA" id="ARBA00022801"/>
    </source>
</evidence>
<proteinExistence type="inferred from homology"/>
<dbReference type="InterPro" id="IPR012341">
    <property type="entry name" value="6hp_glycosidase-like_sf"/>
</dbReference>
<evidence type="ECO:0000313" key="7">
    <source>
        <dbReference type="Proteomes" id="UP000033047"/>
    </source>
</evidence>
<protein>
    <recommendedName>
        <fullName evidence="8">DUF4995 domain-containing protein</fullName>
    </recommendedName>
</protein>
<dbReference type="Pfam" id="PF07470">
    <property type="entry name" value="Glyco_hydro_88"/>
    <property type="match status" value="1"/>
</dbReference>
<dbReference type="Gene3D" id="1.50.10.10">
    <property type="match status" value="1"/>
</dbReference>
<name>A0A0F5JI19_9BACT</name>
<accession>A0A0F5JI19</accession>
<dbReference type="STRING" id="927665.HMPREF1535_01277"/>
<feature type="active site" description="Nucleophile" evidence="3">
    <location>
        <position position="117"/>
    </location>
</feature>
<feature type="binding site" evidence="4">
    <location>
        <position position="253"/>
    </location>
    <ligand>
        <name>substrate</name>
    </ligand>
</feature>
<dbReference type="PANTHER" id="PTHR36845">
    <property type="entry name" value="HYDROLASE, PUTATIVE (AFU_ORTHOLOGUE AFUA_7G05090)-RELATED"/>
    <property type="match status" value="1"/>
</dbReference>
<dbReference type="HOGENOM" id="CLU_027158_0_0_10"/>
<dbReference type="PROSITE" id="PS51257">
    <property type="entry name" value="PROKAR_LIPOPROTEIN"/>
    <property type="match status" value="1"/>
</dbReference>
<keyword evidence="1" id="KW-0378">Hydrolase</keyword>
<dbReference type="InterPro" id="IPR008928">
    <property type="entry name" value="6-hairpin_glycosidase_sf"/>
</dbReference>
<organism evidence="6 7">
    <name type="scientific">Parabacteroides goldsteinii DSM 19448 = WAL 12034</name>
    <dbReference type="NCBI Taxonomy" id="927665"/>
    <lineage>
        <taxon>Bacteria</taxon>
        <taxon>Pseudomonadati</taxon>
        <taxon>Bacteroidota</taxon>
        <taxon>Bacteroidia</taxon>
        <taxon>Bacteroidales</taxon>
        <taxon>Tannerellaceae</taxon>
        <taxon>Parabacteroides</taxon>
    </lineage>
</organism>
<evidence type="ECO:0000256" key="5">
    <source>
        <dbReference type="SAM" id="SignalP"/>
    </source>
</evidence>
<gene>
    <name evidence="6" type="ORF">HMPREF1535_01277</name>
</gene>
<feature type="binding site" evidence="4">
    <location>
        <position position="181"/>
    </location>
    <ligand>
        <name>substrate</name>
    </ligand>
</feature>
<feature type="binding site" evidence="4">
    <location>
        <position position="117"/>
    </location>
    <ligand>
        <name>substrate</name>
    </ligand>
</feature>
<dbReference type="RefSeq" id="WP_046145606.1">
    <property type="nucleotide sequence ID" value="NZ_KQ033912.1"/>
</dbReference>
<feature type="signal peptide" evidence="5">
    <location>
        <begin position="1"/>
        <end position="18"/>
    </location>
</feature>
<dbReference type="EMBL" id="AQHV01000009">
    <property type="protein sequence ID" value="KKB57456.1"/>
    <property type="molecule type" value="Genomic_DNA"/>
</dbReference>
<feature type="active site" description="Proton donor" evidence="3">
    <location>
        <position position="181"/>
    </location>
</feature>
<dbReference type="GO" id="GO:0000272">
    <property type="term" value="P:polysaccharide catabolic process"/>
    <property type="evidence" value="ECO:0007669"/>
    <property type="project" value="TreeGrafter"/>
</dbReference>
<evidence type="ECO:0008006" key="8">
    <source>
        <dbReference type="Google" id="ProtNLM"/>
    </source>
</evidence>
<comment type="similarity">
    <text evidence="2">Belongs to the glycosyl hydrolase 88 family.</text>
</comment>
<dbReference type="PATRIC" id="fig|927665.4.peg.1305"/>
<feature type="binding site" evidence="4">
    <location>
        <position position="241"/>
    </location>
    <ligand>
        <name>substrate</name>
    </ligand>
</feature>
<dbReference type="PANTHER" id="PTHR36845:SF1">
    <property type="entry name" value="HYDROLASE, PUTATIVE (AFU_ORTHOLOGUE AFUA_7G05090)-RELATED"/>
    <property type="match status" value="1"/>
</dbReference>
<evidence type="ECO:0000256" key="2">
    <source>
        <dbReference type="ARBA" id="ARBA00038358"/>
    </source>
</evidence>
<keyword evidence="5" id="KW-0732">Signal</keyword>
<feature type="chain" id="PRO_5002490032" description="DUF4995 domain-containing protein" evidence="5">
    <location>
        <begin position="19"/>
        <end position="415"/>
    </location>
</feature>
<feature type="binding site" evidence="4">
    <location>
        <position position="257"/>
    </location>
    <ligand>
        <name>substrate</name>
    </ligand>
</feature>
<sequence>MKKTALFCCFLMVLSVTGCNQRKDTEESFIQENVNFASEQMQLLLNSVGEYNGKNYPRTTDAEGRLVSTSRHDWTPGFFPGALWYLYELTGDKKWVTYAEKWTYPLEPHKSFTGNHDIGFMMYCSYGNAERLAPKEGYQDILIESANSLCTRFDERVQAIESWDYRKAWDGSEWFYPVIIDNMMNLELLFYVSRITGDTKYHDIAVAHANTTLKYHFRDDYSSYHVVDYDTITGQPLHRQTCQGYSDNSTWSRGQAWAVYGYTMMYRETKYPVYLEAAENFADYFIRHLPDDLVPMWDFNVGEAGFTPDGDSYAKEFKGEVRDASAAAIVCSALFELGEFSANKAYTEMAVRMLKSLSSPDYRAPLGGNADFIIMHCTGSLPHKSEIDVPLIYADYYYLEALTRYKHLINKQNID</sequence>
<dbReference type="AlphaFoldDB" id="A0A0F5JI19"/>